<proteinExistence type="predicted"/>
<dbReference type="InterPro" id="IPR046335">
    <property type="entry name" value="LacI/GalR-like_sensor"/>
</dbReference>
<protein>
    <recommendedName>
        <fullName evidence="4">HTH araC/xylS-type domain-containing protein</fullName>
    </recommendedName>
</protein>
<dbReference type="InterPro" id="IPR054031">
    <property type="entry name" value="XylR_PBP1"/>
</dbReference>
<dbReference type="Proteomes" id="UP000036426">
    <property type="component" value="Unassembled WGS sequence"/>
</dbReference>
<dbReference type="SUPFAM" id="SSF46689">
    <property type="entry name" value="Homeodomain-like"/>
    <property type="match status" value="1"/>
</dbReference>
<evidence type="ECO:0000256" key="1">
    <source>
        <dbReference type="ARBA" id="ARBA00023015"/>
    </source>
</evidence>
<dbReference type="GO" id="GO:0000976">
    <property type="term" value="F:transcription cis-regulatory region binding"/>
    <property type="evidence" value="ECO:0007669"/>
    <property type="project" value="TreeGrafter"/>
</dbReference>
<dbReference type="Pfam" id="PF13377">
    <property type="entry name" value="Peripla_BP_3"/>
    <property type="match status" value="1"/>
</dbReference>
<evidence type="ECO:0000259" key="4">
    <source>
        <dbReference type="PROSITE" id="PS01124"/>
    </source>
</evidence>
<keyword evidence="2" id="KW-0238">DNA-binding</keyword>
<comment type="caution">
    <text evidence="5">The sequence shown here is derived from an EMBL/GenBank/DDBJ whole genome shotgun (WGS) entry which is preliminary data.</text>
</comment>
<dbReference type="Pfam" id="PF22177">
    <property type="entry name" value="PBP1_XylR"/>
    <property type="match status" value="1"/>
</dbReference>
<dbReference type="CDD" id="cd01543">
    <property type="entry name" value="PBP1_XylR"/>
    <property type="match status" value="1"/>
</dbReference>
<gene>
    <name evidence="5" type="ORF">ABT58_18645</name>
</gene>
<sequence>MMDKRFRITLLFNANKVYDRQVMEGIGEYLQASQCNWDIFLDETFTTHIDDFKAWQGDGVIADFDDPAIRALLADTTLPVVGVGGSYENPQDYPPVPYVATDNQALVELAFQHLRDKGLENFAFYGTPHDDDKHWAREREQAFRRVIQQEGYSASVYQGNDTNATTWHYDMNRLADWIQRLPTPVGIVAVTDSRARHLLQVCEHLNILVPDQVSVIGIDNEELARYLTRVSLSSVGQGCKEMGYRAAKLLHKMLDHPPTQAGPSALPRILVPPTQVFARQSTDFLALKDPYVIQAMHFIRQNACKGIKVDQVLNYVGISRSNMEARFKEAYGHSIHQEIHNAKLKRACNLLTSTALPIAEIAELCGYPSLQYMYTVFKKNLNQTPKEHRDSVAVCA</sequence>
<dbReference type="PROSITE" id="PS01124">
    <property type="entry name" value="HTH_ARAC_FAMILY_2"/>
    <property type="match status" value="1"/>
</dbReference>
<dbReference type="EMBL" id="LDOV01000037">
    <property type="protein sequence ID" value="KLU99190.1"/>
    <property type="molecule type" value="Genomic_DNA"/>
</dbReference>
<evidence type="ECO:0000256" key="2">
    <source>
        <dbReference type="ARBA" id="ARBA00023125"/>
    </source>
</evidence>
<keyword evidence="1" id="KW-0805">Transcription regulation</keyword>
<dbReference type="InterPro" id="IPR018060">
    <property type="entry name" value="HTH_AraC"/>
</dbReference>
<evidence type="ECO:0000313" key="5">
    <source>
        <dbReference type="EMBL" id="KLU99190.1"/>
    </source>
</evidence>
<dbReference type="AlphaFoldDB" id="A0A0J1GI10"/>
<dbReference type="SMART" id="SM00342">
    <property type="entry name" value="HTH_ARAC"/>
    <property type="match status" value="1"/>
</dbReference>
<dbReference type="Gene3D" id="1.10.10.60">
    <property type="entry name" value="Homeodomain-like"/>
    <property type="match status" value="1"/>
</dbReference>
<organism evidence="5 6">
    <name type="scientific">Photobacterium aphoticum</name>
    <dbReference type="NCBI Taxonomy" id="754436"/>
    <lineage>
        <taxon>Bacteria</taxon>
        <taxon>Pseudomonadati</taxon>
        <taxon>Pseudomonadota</taxon>
        <taxon>Gammaproteobacteria</taxon>
        <taxon>Vibrionales</taxon>
        <taxon>Vibrionaceae</taxon>
        <taxon>Photobacterium</taxon>
    </lineage>
</organism>
<dbReference type="PANTHER" id="PTHR30146:SF24">
    <property type="entry name" value="XYLOSE OPERON REGULATORY PROTEIN"/>
    <property type="match status" value="1"/>
</dbReference>
<dbReference type="PATRIC" id="fig|754436.4.peg.3939"/>
<dbReference type="SUPFAM" id="SSF53822">
    <property type="entry name" value="Periplasmic binding protein-like I"/>
    <property type="match status" value="1"/>
</dbReference>
<name>A0A0J1GI10_9GAMM</name>
<dbReference type="PANTHER" id="PTHR30146">
    <property type="entry name" value="LACI-RELATED TRANSCRIPTIONAL REPRESSOR"/>
    <property type="match status" value="1"/>
</dbReference>
<accession>A0A0J1GI10</accession>
<dbReference type="GO" id="GO:0003700">
    <property type="term" value="F:DNA-binding transcription factor activity"/>
    <property type="evidence" value="ECO:0007669"/>
    <property type="project" value="InterPro"/>
</dbReference>
<evidence type="ECO:0000313" key="6">
    <source>
        <dbReference type="Proteomes" id="UP000036426"/>
    </source>
</evidence>
<keyword evidence="3" id="KW-0804">Transcription</keyword>
<keyword evidence="6" id="KW-1185">Reference proteome</keyword>
<dbReference type="InterPro" id="IPR028082">
    <property type="entry name" value="Peripla_BP_I"/>
</dbReference>
<feature type="domain" description="HTH araC/xylS-type" evidence="4">
    <location>
        <begin position="293"/>
        <end position="391"/>
    </location>
</feature>
<dbReference type="Pfam" id="PF12833">
    <property type="entry name" value="HTH_18"/>
    <property type="match status" value="1"/>
</dbReference>
<reference evidence="5 6" key="1">
    <citation type="submission" date="2015-05" db="EMBL/GenBank/DDBJ databases">
        <title>Photobacterium galathea sp. nov.</title>
        <authorList>
            <person name="Machado H."/>
            <person name="Gram L."/>
        </authorList>
    </citation>
    <scope>NUCLEOTIDE SEQUENCE [LARGE SCALE GENOMIC DNA]</scope>
    <source>
        <strain evidence="5 6">DSM 25995</strain>
    </source>
</reference>
<dbReference type="Gene3D" id="3.40.50.2300">
    <property type="match status" value="2"/>
</dbReference>
<dbReference type="InterPro" id="IPR009057">
    <property type="entry name" value="Homeodomain-like_sf"/>
</dbReference>
<evidence type="ECO:0000256" key="3">
    <source>
        <dbReference type="ARBA" id="ARBA00023163"/>
    </source>
</evidence>